<comment type="catalytic activity">
    <reaction evidence="12 13">
        <text>tRNA(Ala) + L-alanine + ATP = L-alanyl-tRNA(Ala) + AMP + diphosphate</text>
        <dbReference type="Rhea" id="RHEA:12540"/>
        <dbReference type="Rhea" id="RHEA-COMP:9657"/>
        <dbReference type="Rhea" id="RHEA-COMP:9923"/>
        <dbReference type="ChEBI" id="CHEBI:30616"/>
        <dbReference type="ChEBI" id="CHEBI:33019"/>
        <dbReference type="ChEBI" id="CHEBI:57972"/>
        <dbReference type="ChEBI" id="CHEBI:78442"/>
        <dbReference type="ChEBI" id="CHEBI:78497"/>
        <dbReference type="ChEBI" id="CHEBI:456215"/>
        <dbReference type="EC" id="6.1.1.7"/>
    </reaction>
</comment>
<dbReference type="Gene3D" id="3.30.54.20">
    <property type="match status" value="1"/>
</dbReference>
<dbReference type="PROSITE" id="PS50860">
    <property type="entry name" value="AA_TRNA_LIGASE_II_ALA"/>
    <property type="match status" value="1"/>
</dbReference>
<evidence type="ECO:0000256" key="2">
    <source>
        <dbReference type="ARBA" id="ARBA00022555"/>
    </source>
</evidence>
<keyword evidence="7 13" id="KW-0067">ATP-binding</keyword>
<dbReference type="GO" id="GO:0005524">
    <property type="term" value="F:ATP binding"/>
    <property type="evidence" value="ECO:0007669"/>
    <property type="project" value="UniProtKB-UniRule"/>
</dbReference>
<keyword evidence="3 13" id="KW-0436">Ligase</keyword>
<evidence type="ECO:0000256" key="5">
    <source>
        <dbReference type="ARBA" id="ARBA00022741"/>
    </source>
</evidence>
<dbReference type="SUPFAM" id="SSF101353">
    <property type="entry name" value="Putative anticodon-binding domain of alanyl-tRNA synthetase (AlaRS)"/>
    <property type="match status" value="1"/>
</dbReference>
<feature type="binding site" evidence="13">
    <location>
        <position position="657"/>
    </location>
    <ligand>
        <name>Zn(2+)</name>
        <dbReference type="ChEBI" id="CHEBI:29105"/>
    </ligand>
</feature>
<dbReference type="InterPro" id="IPR009000">
    <property type="entry name" value="Transl_B-barrel_sf"/>
</dbReference>
<keyword evidence="16" id="KW-1185">Reference proteome</keyword>
<dbReference type="OrthoDB" id="9803884at2"/>
<keyword evidence="8 13" id="KW-0694">RNA-binding</keyword>
<dbReference type="PRINTS" id="PR00980">
    <property type="entry name" value="TRNASYNTHALA"/>
</dbReference>
<dbReference type="InterPro" id="IPR023033">
    <property type="entry name" value="Ala_tRNA_ligase_euk/bac"/>
</dbReference>
<evidence type="ECO:0000256" key="3">
    <source>
        <dbReference type="ARBA" id="ARBA00022598"/>
    </source>
</evidence>
<keyword evidence="5 13" id="KW-0547">Nucleotide-binding</keyword>
<evidence type="ECO:0000256" key="6">
    <source>
        <dbReference type="ARBA" id="ARBA00022833"/>
    </source>
</evidence>
<dbReference type="EC" id="6.1.1.7" evidence="13"/>
<keyword evidence="4 13" id="KW-0479">Metal-binding</keyword>
<evidence type="ECO:0000256" key="12">
    <source>
        <dbReference type="ARBA" id="ARBA00048300"/>
    </source>
</evidence>
<comment type="subcellular location">
    <subcellularLocation>
        <location evidence="13">Cytoplasm</location>
    </subcellularLocation>
</comment>
<feature type="binding site" evidence="13">
    <location>
        <position position="559"/>
    </location>
    <ligand>
        <name>Zn(2+)</name>
        <dbReference type="ChEBI" id="CHEBI:29105"/>
    </ligand>
</feature>
<dbReference type="SUPFAM" id="SSF50447">
    <property type="entry name" value="Translation proteins"/>
    <property type="match status" value="1"/>
</dbReference>
<dbReference type="InterPro" id="IPR018165">
    <property type="entry name" value="Ala-tRNA-synth_IIc_core"/>
</dbReference>
<dbReference type="RefSeq" id="WP_072787994.1">
    <property type="nucleotide sequence ID" value="NZ_FQUL01000002.1"/>
</dbReference>
<keyword evidence="2 13" id="KW-0820">tRNA-binding</keyword>
<dbReference type="CDD" id="cd00673">
    <property type="entry name" value="AlaRS_core"/>
    <property type="match status" value="1"/>
</dbReference>
<dbReference type="GO" id="GO:0006419">
    <property type="term" value="P:alanyl-tRNA aminoacylation"/>
    <property type="evidence" value="ECO:0007669"/>
    <property type="project" value="UniProtKB-UniRule"/>
</dbReference>
<feature type="binding site" evidence="13">
    <location>
        <position position="661"/>
    </location>
    <ligand>
        <name>Zn(2+)</name>
        <dbReference type="ChEBI" id="CHEBI:29105"/>
    </ligand>
</feature>
<gene>
    <name evidence="13" type="primary">alaS</name>
    <name evidence="15" type="ORF">SAMN02745225_00283</name>
</gene>
<evidence type="ECO:0000256" key="11">
    <source>
        <dbReference type="ARBA" id="ARBA00024779"/>
    </source>
</evidence>
<dbReference type="InterPro" id="IPR012947">
    <property type="entry name" value="tRNA_SAD"/>
</dbReference>
<dbReference type="Gene3D" id="3.30.930.10">
    <property type="entry name" value="Bira Bifunctional Protein, Domain 2"/>
    <property type="match status" value="1"/>
</dbReference>
<dbReference type="FunFam" id="3.30.980.10:FF:000004">
    <property type="entry name" value="Alanine--tRNA ligase, cytoplasmic"/>
    <property type="match status" value="1"/>
</dbReference>
<dbReference type="FunFam" id="3.30.54.20:FF:000001">
    <property type="entry name" value="Alanine--tRNA ligase"/>
    <property type="match status" value="1"/>
</dbReference>
<dbReference type="EMBL" id="FQUL01000002">
    <property type="protein sequence ID" value="SHE31603.1"/>
    <property type="molecule type" value="Genomic_DNA"/>
</dbReference>
<reference evidence="16" key="1">
    <citation type="submission" date="2016-11" db="EMBL/GenBank/DDBJ databases">
        <authorList>
            <person name="Varghese N."/>
            <person name="Submissions S."/>
        </authorList>
    </citation>
    <scope>NUCLEOTIDE SEQUENCE [LARGE SCALE GENOMIC DNA]</scope>
    <source>
        <strain evidence="16">DSM 19514</strain>
    </source>
</reference>
<feature type="binding site" evidence="13">
    <location>
        <position position="555"/>
    </location>
    <ligand>
        <name>Zn(2+)</name>
        <dbReference type="ChEBI" id="CHEBI:29105"/>
    </ligand>
</feature>
<dbReference type="GO" id="GO:0005829">
    <property type="term" value="C:cytosol"/>
    <property type="evidence" value="ECO:0007669"/>
    <property type="project" value="TreeGrafter"/>
</dbReference>
<name>A0A1M4SH93_9ACTN</name>
<dbReference type="Pfam" id="PF07973">
    <property type="entry name" value="tRNA_SAD"/>
    <property type="match status" value="1"/>
</dbReference>
<dbReference type="InterPro" id="IPR050058">
    <property type="entry name" value="Ala-tRNA_ligase"/>
</dbReference>
<evidence type="ECO:0000256" key="13">
    <source>
        <dbReference type="HAMAP-Rule" id="MF_00036"/>
    </source>
</evidence>
<feature type="domain" description="Alanyl-transfer RNA synthetases family profile" evidence="14">
    <location>
        <begin position="1"/>
        <end position="700"/>
    </location>
</feature>
<proteinExistence type="inferred from homology"/>
<dbReference type="Gene3D" id="2.40.30.130">
    <property type="match status" value="1"/>
</dbReference>
<evidence type="ECO:0000313" key="15">
    <source>
        <dbReference type="EMBL" id="SHE31603.1"/>
    </source>
</evidence>
<evidence type="ECO:0000256" key="7">
    <source>
        <dbReference type="ARBA" id="ARBA00022840"/>
    </source>
</evidence>
<dbReference type="STRING" id="1121881.SAMN02745225_00283"/>
<evidence type="ECO:0000256" key="8">
    <source>
        <dbReference type="ARBA" id="ARBA00022884"/>
    </source>
</evidence>
<keyword evidence="10 13" id="KW-0030">Aminoacyl-tRNA synthetase</keyword>
<evidence type="ECO:0000256" key="10">
    <source>
        <dbReference type="ARBA" id="ARBA00023146"/>
    </source>
</evidence>
<accession>A0A1M4SH93</accession>
<evidence type="ECO:0000259" key="14">
    <source>
        <dbReference type="PROSITE" id="PS50860"/>
    </source>
</evidence>
<evidence type="ECO:0000256" key="1">
    <source>
        <dbReference type="ARBA" id="ARBA00008226"/>
    </source>
</evidence>
<evidence type="ECO:0000256" key="9">
    <source>
        <dbReference type="ARBA" id="ARBA00022917"/>
    </source>
</evidence>
<dbReference type="HAMAP" id="MF_00036_B">
    <property type="entry name" value="Ala_tRNA_synth_B"/>
    <property type="match status" value="1"/>
</dbReference>
<keyword evidence="6 13" id="KW-0862">Zinc</keyword>
<dbReference type="GO" id="GO:0004813">
    <property type="term" value="F:alanine-tRNA ligase activity"/>
    <property type="evidence" value="ECO:0007669"/>
    <property type="project" value="UniProtKB-UniRule"/>
</dbReference>
<dbReference type="Pfam" id="PF01411">
    <property type="entry name" value="tRNA-synt_2c"/>
    <property type="match status" value="1"/>
</dbReference>
<dbReference type="SMART" id="SM00863">
    <property type="entry name" value="tRNA_SAD"/>
    <property type="match status" value="1"/>
</dbReference>
<dbReference type="Gene3D" id="3.30.980.10">
    <property type="entry name" value="Threonyl-trna Synthetase, Chain A, domain 2"/>
    <property type="match status" value="1"/>
</dbReference>
<dbReference type="PANTHER" id="PTHR11777:SF9">
    <property type="entry name" value="ALANINE--TRNA LIGASE, CYTOPLASMIC"/>
    <property type="match status" value="1"/>
</dbReference>
<comment type="cofactor">
    <cofactor evidence="13">
        <name>Zn(2+)</name>
        <dbReference type="ChEBI" id="CHEBI:29105"/>
    </cofactor>
    <text evidence="13">Binds 1 zinc ion per subunit.</text>
</comment>
<comment type="domain">
    <text evidence="13">Consists of three domains; the N-terminal catalytic domain, the editing domain and the C-terminal C-Ala domain. The editing domain removes incorrectly charged amino acids, while the C-Ala domain, along with tRNA(Ala), serves as a bridge to cooperatively bring together the editing and aminoacylation centers thus stimulating deacylation of misacylated tRNAs.</text>
</comment>
<dbReference type="NCBIfam" id="TIGR00344">
    <property type="entry name" value="alaS"/>
    <property type="match status" value="1"/>
</dbReference>
<dbReference type="Gene3D" id="6.10.250.550">
    <property type="match status" value="1"/>
</dbReference>
<protein>
    <recommendedName>
        <fullName evidence="13">Alanine--tRNA ligase</fullName>
        <ecNumber evidence="13">6.1.1.7</ecNumber>
    </recommendedName>
    <alternativeName>
        <fullName evidence="13">Alanyl-tRNA synthetase</fullName>
        <shortName evidence="13">AlaRS</shortName>
    </alternativeName>
</protein>
<organism evidence="15 16">
    <name type="scientific">Ferrithrix thermotolerans DSM 19514</name>
    <dbReference type="NCBI Taxonomy" id="1121881"/>
    <lineage>
        <taxon>Bacteria</taxon>
        <taxon>Bacillati</taxon>
        <taxon>Actinomycetota</taxon>
        <taxon>Acidimicrobiia</taxon>
        <taxon>Acidimicrobiales</taxon>
        <taxon>Acidimicrobiaceae</taxon>
        <taxon>Ferrithrix</taxon>
    </lineage>
</organism>
<dbReference type="InterPro" id="IPR045864">
    <property type="entry name" value="aa-tRNA-synth_II/BPL/LPL"/>
</dbReference>
<keyword evidence="9 13" id="KW-0648">Protein biosynthesis</keyword>
<evidence type="ECO:0000256" key="4">
    <source>
        <dbReference type="ARBA" id="ARBA00022723"/>
    </source>
</evidence>
<dbReference type="GO" id="GO:0002161">
    <property type="term" value="F:aminoacyl-tRNA deacylase activity"/>
    <property type="evidence" value="ECO:0007669"/>
    <property type="project" value="TreeGrafter"/>
</dbReference>
<dbReference type="Proteomes" id="UP000184295">
    <property type="component" value="Unassembled WGS sequence"/>
</dbReference>
<evidence type="ECO:0000313" key="16">
    <source>
        <dbReference type="Proteomes" id="UP000184295"/>
    </source>
</evidence>
<dbReference type="InterPro" id="IPR002318">
    <property type="entry name" value="Ala-tRNA-lgiase_IIc"/>
</dbReference>
<dbReference type="FunFam" id="3.30.930.10:FF:000004">
    <property type="entry name" value="Alanine--tRNA ligase"/>
    <property type="match status" value="1"/>
</dbReference>
<dbReference type="InterPro" id="IPR018164">
    <property type="entry name" value="Ala-tRNA-synth_IIc_N"/>
</dbReference>
<dbReference type="GO" id="GO:0008270">
    <property type="term" value="F:zinc ion binding"/>
    <property type="evidence" value="ECO:0007669"/>
    <property type="project" value="UniProtKB-UniRule"/>
</dbReference>
<dbReference type="InterPro" id="IPR018162">
    <property type="entry name" value="Ala-tRNA-ligase_IIc_anticod-bd"/>
</dbReference>
<dbReference type="SUPFAM" id="SSF55186">
    <property type="entry name" value="ThrRS/AlaRS common domain"/>
    <property type="match status" value="1"/>
</dbReference>
<dbReference type="AlphaFoldDB" id="A0A1M4SH93"/>
<dbReference type="GO" id="GO:0000049">
    <property type="term" value="F:tRNA binding"/>
    <property type="evidence" value="ECO:0007669"/>
    <property type="project" value="UniProtKB-KW"/>
</dbReference>
<keyword evidence="13" id="KW-0963">Cytoplasm</keyword>
<dbReference type="PANTHER" id="PTHR11777">
    <property type="entry name" value="ALANYL-TRNA SYNTHETASE"/>
    <property type="match status" value="1"/>
</dbReference>
<comment type="similarity">
    <text evidence="1 13">Belongs to the class-II aminoacyl-tRNA synthetase family.</text>
</comment>
<dbReference type="SUPFAM" id="SSF55681">
    <property type="entry name" value="Class II aaRS and biotin synthetases"/>
    <property type="match status" value="1"/>
</dbReference>
<dbReference type="Gene3D" id="3.10.310.40">
    <property type="match status" value="1"/>
</dbReference>
<comment type="function">
    <text evidence="11 13">Catalyzes the attachment of alanine to tRNA(Ala) in a two-step reaction: alanine is first activated by ATP to form Ala-AMP and then transferred to the acceptor end of tRNA(Ala). Also edits incorrectly charged Ser-tRNA(Ala) and Gly-tRNA(Ala) via its editing domain.</text>
</comment>
<sequence length="862" mass="95434">MDSNELRQAFTKYFVDRGHVAVPSASLIPHDNTILFTVAGMVPFKRYFLGEEIPPYKRATSIQKCVRAGGKHNDLDQIGKTLRHLTFFEMLGNFSFGDYFKEAAIPFAWGFVTEVLKLDPSSLWVTVHTSDDEAASIWEKEIGVPPERIQRLEEDNWWQMADVGPCGPCSEIYYDKGPSYGEDGGPAFGSDERFLEIWNLVFMQYVRDETGELSPLPKPSIDTGAGLERIVPILQGKGSVYETDLMVPMIKAAEKVTGVTYGSDDSSDVSLRIIADHARTMTFLVSDGVFPTNEGRGYVLRRIIRRAVLRAYMLGAKDNWITASLVDAVVDTMGDHYVDLRNRLSYIKEVITREEEAFRHRIMVGVELFEREISNSSALSGEAAFRLHDTYGFPIELTVEMAQDRRIAVDVEGFESEMLRQRTQSRKAGLGGKGSGTRDERLFRVLEDHGPTQFTGYDRVIDEGRVLAFLPVEDSSDLFELYLDRTPFYPEGGGQVGDKGSVSTETAELEVVDTNYALSQLIRHVVRVVRGEVVVGSLAKCEVNEVARSNTRRNHTGTHLLHFALRSVLGEHVKQQGSLVEPNRLRFDFTHWGPLTKEEIRKVEVLIFKEIVSDAPVEVREMDKDEAIASGAIAFFGDRYQDVVRVVRAGEHSVELCGGTHVSRLGAIGLLKIVSESSIGANTRRIEAVTGEAALEYLFEMEDSLDLVAETLKTSRSELPSKVAQTKVRERELLDEIKKLRSKSIASIAKDLLVVAKGSYLVARVDGLSPEELKDLALSIRSSSFDIEAVVLAGVVGDRVGVVCSVKDGFPVKASDVIEGAARVLGGGVGRQSSLALSGGREIGRVDEALSLAKSFLEDVNF</sequence>
<dbReference type="InterPro" id="IPR018163">
    <property type="entry name" value="Thr/Ala-tRNA-synth_IIc_edit"/>
</dbReference>